<dbReference type="EMBL" id="JAEPRD010000177">
    <property type="protein sequence ID" value="KAG2195179.1"/>
    <property type="molecule type" value="Genomic_DNA"/>
</dbReference>
<evidence type="ECO:0000313" key="2">
    <source>
        <dbReference type="Proteomes" id="UP000603453"/>
    </source>
</evidence>
<dbReference type="Proteomes" id="UP000603453">
    <property type="component" value="Unassembled WGS sequence"/>
</dbReference>
<name>A0A8H7QM29_9FUNG</name>
<sequence>MSQSEALDSGCFKKLVKGMNLEQVSAAQPVNVEVLKRFGWSITRALTDEEKIFVSSDMVSYETHKVGQM</sequence>
<evidence type="ECO:0000313" key="1">
    <source>
        <dbReference type="EMBL" id="KAG2195179.1"/>
    </source>
</evidence>
<comment type="caution">
    <text evidence="1">The sequence shown here is derived from an EMBL/GenBank/DDBJ whole genome shotgun (WGS) entry which is preliminary data.</text>
</comment>
<gene>
    <name evidence="1" type="ORF">INT47_006461</name>
</gene>
<dbReference type="AlphaFoldDB" id="A0A8H7QM29"/>
<protein>
    <submittedName>
        <fullName evidence="1">Uncharacterized protein</fullName>
    </submittedName>
</protein>
<reference evidence="1" key="1">
    <citation type="submission" date="2020-12" db="EMBL/GenBank/DDBJ databases">
        <title>Metabolic potential, ecology and presence of endohyphal bacteria is reflected in genomic diversity of Mucoromycotina.</title>
        <authorList>
            <person name="Muszewska A."/>
            <person name="Okrasinska A."/>
            <person name="Steczkiewicz K."/>
            <person name="Drgas O."/>
            <person name="Orlowska M."/>
            <person name="Perlinska-Lenart U."/>
            <person name="Aleksandrzak-Piekarczyk T."/>
            <person name="Szatraj K."/>
            <person name="Zielenkiewicz U."/>
            <person name="Pilsyk S."/>
            <person name="Malc E."/>
            <person name="Mieczkowski P."/>
            <person name="Kruszewska J.S."/>
            <person name="Biernat P."/>
            <person name="Pawlowska J."/>
        </authorList>
    </citation>
    <scope>NUCLEOTIDE SEQUENCE</scope>
    <source>
        <strain evidence="1">WA0000017839</strain>
    </source>
</reference>
<keyword evidence="2" id="KW-1185">Reference proteome</keyword>
<organism evidence="1 2">
    <name type="scientific">Mucor saturninus</name>
    <dbReference type="NCBI Taxonomy" id="64648"/>
    <lineage>
        <taxon>Eukaryota</taxon>
        <taxon>Fungi</taxon>
        <taxon>Fungi incertae sedis</taxon>
        <taxon>Mucoromycota</taxon>
        <taxon>Mucoromycotina</taxon>
        <taxon>Mucoromycetes</taxon>
        <taxon>Mucorales</taxon>
        <taxon>Mucorineae</taxon>
        <taxon>Mucoraceae</taxon>
        <taxon>Mucor</taxon>
    </lineage>
</organism>
<accession>A0A8H7QM29</accession>
<proteinExistence type="predicted"/>